<dbReference type="EMBL" id="LAZR01008005">
    <property type="protein sequence ID" value="KKM81540.1"/>
    <property type="molecule type" value="Genomic_DNA"/>
</dbReference>
<dbReference type="AlphaFoldDB" id="A0A0F9MY51"/>
<comment type="caution">
    <text evidence="7">The sequence shown here is derived from an EMBL/GenBank/DDBJ whole genome shotgun (WGS) entry which is preliminary data.</text>
</comment>
<evidence type="ECO:0000256" key="3">
    <source>
        <dbReference type="ARBA" id="ARBA00022723"/>
    </source>
</evidence>
<dbReference type="GO" id="GO:0016491">
    <property type="term" value="F:oxidoreductase activity"/>
    <property type="evidence" value="ECO:0007669"/>
    <property type="project" value="UniProtKB-KW"/>
</dbReference>
<name>A0A0F9MY51_9ZZZZ</name>
<evidence type="ECO:0000256" key="1">
    <source>
        <dbReference type="ARBA" id="ARBA00001947"/>
    </source>
</evidence>
<dbReference type="InterPro" id="IPR036291">
    <property type="entry name" value="NAD(P)-bd_dom_sf"/>
</dbReference>
<dbReference type="GO" id="GO:0008270">
    <property type="term" value="F:zinc ion binding"/>
    <property type="evidence" value="ECO:0007669"/>
    <property type="project" value="InterPro"/>
</dbReference>
<keyword evidence="4" id="KW-0862">Zinc</keyword>
<dbReference type="SUPFAM" id="SSF51735">
    <property type="entry name" value="NAD(P)-binding Rossmann-fold domains"/>
    <property type="match status" value="1"/>
</dbReference>
<sequence>MKQEVMTAPGKIEFHDIPIPELKQNDVLVKMMRIGVCGSDIHVYHGKHPYTDYPLTQGHEVSGKIEKIGSNVKNLKPGDKVTILPQVVCDQCYSCTHGKYHICDDLKVMGFQTTGAASEFFKVDSEKVIKLPDDMTYEQGAMIEPCAVAVHAVSRGGDISGFNVLVLGAGPIGNLVGQTAKALGASAVIITDFSDFRLEIAKKAGIDFTINPTKQDLSEEIGKVFGSSKADLIIECVGSNNTIDAAINNARKGTDIIVVGVFGVKPIIDLGFVQDRELRLIGTLMYQSDDYFKAIELVDSGKIKLEPLMTIHFPFEDYSKAYKYIDDKKDKVMKVFIDVNNE</sequence>
<evidence type="ECO:0000313" key="7">
    <source>
        <dbReference type="EMBL" id="KKM81540.1"/>
    </source>
</evidence>
<reference evidence="7" key="1">
    <citation type="journal article" date="2015" name="Nature">
        <title>Complex archaea that bridge the gap between prokaryotes and eukaryotes.</title>
        <authorList>
            <person name="Spang A."/>
            <person name="Saw J.H."/>
            <person name="Jorgensen S.L."/>
            <person name="Zaremba-Niedzwiedzka K."/>
            <person name="Martijn J."/>
            <person name="Lind A.E."/>
            <person name="van Eijk R."/>
            <person name="Schleper C."/>
            <person name="Guy L."/>
            <person name="Ettema T.J."/>
        </authorList>
    </citation>
    <scope>NUCLEOTIDE SEQUENCE</scope>
</reference>
<accession>A0A0F9MY51</accession>
<dbReference type="InterPro" id="IPR020843">
    <property type="entry name" value="ER"/>
</dbReference>
<dbReference type="PANTHER" id="PTHR43161">
    <property type="entry name" value="SORBITOL DEHYDROGENASE"/>
    <property type="match status" value="1"/>
</dbReference>
<dbReference type="InterPro" id="IPR013154">
    <property type="entry name" value="ADH-like_N"/>
</dbReference>
<evidence type="ECO:0000256" key="5">
    <source>
        <dbReference type="ARBA" id="ARBA00023002"/>
    </source>
</evidence>
<dbReference type="Pfam" id="PF08240">
    <property type="entry name" value="ADH_N"/>
    <property type="match status" value="1"/>
</dbReference>
<comment type="similarity">
    <text evidence="2">Belongs to the zinc-containing alcohol dehydrogenase family.</text>
</comment>
<dbReference type="SUPFAM" id="SSF50129">
    <property type="entry name" value="GroES-like"/>
    <property type="match status" value="1"/>
</dbReference>
<evidence type="ECO:0000256" key="4">
    <source>
        <dbReference type="ARBA" id="ARBA00022833"/>
    </source>
</evidence>
<dbReference type="InterPro" id="IPR002328">
    <property type="entry name" value="ADH_Zn_CS"/>
</dbReference>
<comment type="cofactor">
    <cofactor evidence="1">
        <name>Zn(2+)</name>
        <dbReference type="ChEBI" id="CHEBI:29105"/>
    </cofactor>
</comment>
<dbReference type="Gene3D" id="3.90.180.10">
    <property type="entry name" value="Medium-chain alcohol dehydrogenases, catalytic domain"/>
    <property type="match status" value="1"/>
</dbReference>
<protein>
    <recommendedName>
        <fullName evidence="6">Enoyl reductase (ER) domain-containing protein</fullName>
    </recommendedName>
</protein>
<proteinExistence type="inferred from homology"/>
<dbReference type="InterPro" id="IPR011032">
    <property type="entry name" value="GroES-like_sf"/>
</dbReference>
<dbReference type="PROSITE" id="PS00059">
    <property type="entry name" value="ADH_ZINC"/>
    <property type="match status" value="1"/>
</dbReference>
<dbReference type="Gene3D" id="3.40.50.720">
    <property type="entry name" value="NAD(P)-binding Rossmann-like Domain"/>
    <property type="match status" value="1"/>
</dbReference>
<evidence type="ECO:0000259" key="6">
    <source>
        <dbReference type="SMART" id="SM00829"/>
    </source>
</evidence>
<dbReference type="Pfam" id="PF00107">
    <property type="entry name" value="ADH_zinc_N"/>
    <property type="match status" value="1"/>
</dbReference>
<keyword evidence="5" id="KW-0560">Oxidoreductase</keyword>
<dbReference type="SMART" id="SM00829">
    <property type="entry name" value="PKS_ER"/>
    <property type="match status" value="1"/>
</dbReference>
<feature type="domain" description="Enoyl reductase (ER)" evidence="6">
    <location>
        <begin position="7"/>
        <end position="337"/>
    </location>
</feature>
<gene>
    <name evidence="7" type="ORF">LCGC14_1328780</name>
</gene>
<organism evidence="7">
    <name type="scientific">marine sediment metagenome</name>
    <dbReference type="NCBI Taxonomy" id="412755"/>
    <lineage>
        <taxon>unclassified sequences</taxon>
        <taxon>metagenomes</taxon>
        <taxon>ecological metagenomes</taxon>
    </lineage>
</organism>
<dbReference type="InterPro" id="IPR013149">
    <property type="entry name" value="ADH-like_C"/>
</dbReference>
<evidence type="ECO:0000256" key="2">
    <source>
        <dbReference type="ARBA" id="ARBA00008072"/>
    </source>
</evidence>
<keyword evidence="3" id="KW-0479">Metal-binding</keyword>